<dbReference type="Proteomes" id="UP000824169">
    <property type="component" value="Unassembled WGS sequence"/>
</dbReference>
<keyword evidence="1" id="KW-0812">Transmembrane</keyword>
<sequence length="117" mass="13061">MKERVNAKQIFLELIAIVTAVLSIYAVYREEIPRIVGDAFGGFLLVALLVASFERYPVSKLTYGIAVIPVCYSLIYPFLAHNRATFAVSIACTVIIVGMAVYAKYVNWKPKDKDSPR</sequence>
<organism evidence="2 3">
    <name type="scientific">Candidatus Scatomonas pullistercoris</name>
    <dbReference type="NCBI Taxonomy" id="2840920"/>
    <lineage>
        <taxon>Bacteria</taxon>
        <taxon>Bacillati</taxon>
        <taxon>Bacillota</taxon>
        <taxon>Clostridia</taxon>
        <taxon>Lachnospirales</taxon>
        <taxon>Lachnospiraceae</taxon>
        <taxon>Lachnospiraceae incertae sedis</taxon>
        <taxon>Candidatus Scatomonas</taxon>
    </lineage>
</organism>
<comment type="caution">
    <text evidence="2">The sequence shown here is derived from an EMBL/GenBank/DDBJ whole genome shotgun (WGS) entry which is preliminary data.</text>
</comment>
<protein>
    <submittedName>
        <fullName evidence="2">Uncharacterized protein</fullName>
    </submittedName>
</protein>
<evidence type="ECO:0000313" key="3">
    <source>
        <dbReference type="Proteomes" id="UP000824169"/>
    </source>
</evidence>
<dbReference type="AlphaFoldDB" id="A0A9D1TAW9"/>
<reference evidence="2" key="2">
    <citation type="journal article" date="2021" name="PeerJ">
        <title>Extensive microbial diversity within the chicken gut microbiome revealed by metagenomics and culture.</title>
        <authorList>
            <person name="Gilroy R."/>
            <person name="Ravi A."/>
            <person name="Getino M."/>
            <person name="Pursley I."/>
            <person name="Horton D.L."/>
            <person name="Alikhan N.F."/>
            <person name="Baker D."/>
            <person name="Gharbi K."/>
            <person name="Hall N."/>
            <person name="Watson M."/>
            <person name="Adriaenssens E.M."/>
            <person name="Foster-Nyarko E."/>
            <person name="Jarju S."/>
            <person name="Secka A."/>
            <person name="Antonio M."/>
            <person name="Oren A."/>
            <person name="Chaudhuri R.R."/>
            <person name="La Ragione R."/>
            <person name="Hildebrand F."/>
            <person name="Pallen M.J."/>
        </authorList>
    </citation>
    <scope>NUCLEOTIDE SEQUENCE</scope>
    <source>
        <strain evidence="2">CHK188-20938</strain>
    </source>
</reference>
<feature type="transmembrane region" description="Helical" evidence="1">
    <location>
        <begin position="61"/>
        <end position="79"/>
    </location>
</feature>
<proteinExistence type="predicted"/>
<feature type="transmembrane region" description="Helical" evidence="1">
    <location>
        <begin position="85"/>
        <end position="103"/>
    </location>
</feature>
<feature type="transmembrane region" description="Helical" evidence="1">
    <location>
        <begin position="34"/>
        <end position="54"/>
    </location>
</feature>
<name>A0A9D1TAW9_9FIRM</name>
<evidence type="ECO:0000313" key="2">
    <source>
        <dbReference type="EMBL" id="HIV26274.1"/>
    </source>
</evidence>
<keyword evidence="1" id="KW-0472">Membrane</keyword>
<keyword evidence="1" id="KW-1133">Transmembrane helix</keyword>
<dbReference type="EMBL" id="DVOO01000031">
    <property type="protein sequence ID" value="HIV26274.1"/>
    <property type="molecule type" value="Genomic_DNA"/>
</dbReference>
<reference evidence="2" key="1">
    <citation type="submission" date="2020-10" db="EMBL/GenBank/DDBJ databases">
        <authorList>
            <person name="Gilroy R."/>
        </authorList>
    </citation>
    <scope>NUCLEOTIDE SEQUENCE</scope>
    <source>
        <strain evidence="2">CHK188-20938</strain>
    </source>
</reference>
<accession>A0A9D1TAW9</accession>
<feature type="transmembrane region" description="Helical" evidence="1">
    <location>
        <begin position="10"/>
        <end position="28"/>
    </location>
</feature>
<evidence type="ECO:0000256" key="1">
    <source>
        <dbReference type="SAM" id="Phobius"/>
    </source>
</evidence>
<gene>
    <name evidence="2" type="ORF">IAB71_10935</name>
</gene>